<organism evidence="7 8">
    <name type="scientific">Bifidobacterium pullorum subsp. gallinarum</name>
    <dbReference type="NCBI Taxonomy" id="78344"/>
    <lineage>
        <taxon>Bacteria</taxon>
        <taxon>Bacillati</taxon>
        <taxon>Actinomycetota</taxon>
        <taxon>Actinomycetes</taxon>
        <taxon>Bifidobacteriales</taxon>
        <taxon>Bifidobacteriaceae</taxon>
        <taxon>Bifidobacterium</taxon>
    </lineage>
</organism>
<dbReference type="OrthoDB" id="3238560at2"/>
<dbReference type="eggNOG" id="ENOG5032YYJ">
    <property type="taxonomic scope" value="Bacteria"/>
</dbReference>
<sequence length="186" mass="20679">MSEAEKKATPEYTEEELAQMGPVKRWIKTHPNIWEFILFNILSNVSTIARFVVTWIGTAIFVTGMGLTTPFHFLIFNYDEQGNGLGGFLTFLCAEVIAQVVNFFVQMKWVFKSDSSFKDAAWKYAILAVIIVVVNLVLPGYVTGLCQGWGMGAGLAGTVASVVNTLLAVIVSYPLLKFWIMPKNNK</sequence>
<evidence type="ECO:0000259" key="6">
    <source>
        <dbReference type="Pfam" id="PF04138"/>
    </source>
</evidence>
<evidence type="ECO:0000256" key="4">
    <source>
        <dbReference type="ARBA" id="ARBA00023136"/>
    </source>
</evidence>
<dbReference type="Proteomes" id="UP000029046">
    <property type="component" value="Unassembled WGS sequence"/>
</dbReference>
<evidence type="ECO:0000256" key="1">
    <source>
        <dbReference type="ARBA" id="ARBA00004141"/>
    </source>
</evidence>
<dbReference type="EMBL" id="JGYX01000006">
    <property type="protein sequence ID" value="KFI60213.1"/>
    <property type="molecule type" value="Genomic_DNA"/>
</dbReference>
<keyword evidence="4 5" id="KW-0472">Membrane</keyword>
<keyword evidence="3 5" id="KW-1133">Transmembrane helix</keyword>
<feature type="transmembrane region" description="Helical" evidence="5">
    <location>
        <begin position="85"/>
        <end position="104"/>
    </location>
</feature>
<gene>
    <name evidence="7" type="ORF">BIGA_1716</name>
</gene>
<name>A0A087AN63_9BIFI</name>
<keyword evidence="8" id="KW-1185">Reference proteome</keyword>
<feature type="transmembrane region" description="Helical" evidence="5">
    <location>
        <begin position="154"/>
        <end position="176"/>
    </location>
</feature>
<feature type="domain" description="GtrA/DPMS transmembrane" evidence="6">
    <location>
        <begin position="66"/>
        <end position="180"/>
    </location>
</feature>
<dbReference type="GO" id="GO:0016020">
    <property type="term" value="C:membrane"/>
    <property type="evidence" value="ECO:0007669"/>
    <property type="project" value="UniProtKB-SubCell"/>
</dbReference>
<feature type="transmembrane region" description="Helical" evidence="5">
    <location>
        <begin position="124"/>
        <end position="142"/>
    </location>
</feature>
<dbReference type="GO" id="GO:0000271">
    <property type="term" value="P:polysaccharide biosynthetic process"/>
    <property type="evidence" value="ECO:0007669"/>
    <property type="project" value="InterPro"/>
</dbReference>
<evidence type="ECO:0000256" key="2">
    <source>
        <dbReference type="ARBA" id="ARBA00022692"/>
    </source>
</evidence>
<keyword evidence="2 5" id="KW-0812">Transmembrane</keyword>
<dbReference type="InterPro" id="IPR007267">
    <property type="entry name" value="GtrA_DPMS_TM"/>
</dbReference>
<accession>A0A087AN63</accession>
<feature type="transmembrane region" description="Helical" evidence="5">
    <location>
        <begin position="51"/>
        <end position="73"/>
    </location>
</feature>
<dbReference type="AlphaFoldDB" id="A0A087AN63"/>
<comment type="subcellular location">
    <subcellularLocation>
        <location evidence="1">Membrane</location>
        <topology evidence="1">Multi-pass membrane protein</topology>
    </subcellularLocation>
</comment>
<comment type="caution">
    <text evidence="7">The sequence shown here is derived from an EMBL/GenBank/DDBJ whole genome shotgun (WGS) entry which is preliminary data.</text>
</comment>
<evidence type="ECO:0000256" key="3">
    <source>
        <dbReference type="ARBA" id="ARBA00022989"/>
    </source>
</evidence>
<evidence type="ECO:0000256" key="5">
    <source>
        <dbReference type="SAM" id="Phobius"/>
    </source>
</evidence>
<protein>
    <recommendedName>
        <fullName evidence="6">GtrA/DPMS transmembrane domain-containing protein</fullName>
    </recommendedName>
</protein>
<evidence type="ECO:0000313" key="7">
    <source>
        <dbReference type="EMBL" id="KFI60213.1"/>
    </source>
</evidence>
<proteinExistence type="predicted"/>
<dbReference type="Pfam" id="PF04138">
    <property type="entry name" value="GtrA_DPMS_TM"/>
    <property type="match status" value="1"/>
</dbReference>
<evidence type="ECO:0000313" key="8">
    <source>
        <dbReference type="Proteomes" id="UP000029046"/>
    </source>
</evidence>
<reference evidence="7 8" key="1">
    <citation type="submission" date="2014-03" db="EMBL/GenBank/DDBJ databases">
        <title>Genomics of Bifidobacteria.</title>
        <authorList>
            <person name="Ventura M."/>
            <person name="Milani C."/>
            <person name="Lugli G.A."/>
        </authorList>
    </citation>
    <scope>NUCLEOTIDE SEQUENCE [LARGE SCALE GENOMIC DNA]</scope>
    <source>
        <strain evidence="7 8">LMG 11586</strain>
    </source>
</reference>